<reference evidence="1" key="1">
    <citation type="journal article" date="2017" name="Nature">
        <title>The genome of Chenopodium quinoa.</title>
        <authorList>
            <person name="Jarvis D.E."/>
            <person name="Ho Y.S."/>
            <person name="Lightfoot D.J."/>
            <person name="Schmoeckel S.M."/>
            <person name="Li B."/>
            <person name="Borm T.J.A."/>
            <person name="Ohyanagi H."/>
            <person name="Mineta K."/>
            <person name="Michell C.T."/>
            <person name="Saber N."/>
            <person name="Kharbatia N.M."/>
            <person name="Rupper R.R."/>
            <person name="Sharp A.R."/>
            <person name="Dally N."/>
            <person name="Boughton B.A."/>
            <person name="Woo Y.H."/>
            <person name="Gao G."/>
            <person name="Schijlen E.G.W.M."/>
            <person name="Guo X."/>
            <person name="Momin A.A."/>
            <person name="Negrao S."/>
            <person name="Al-Babili S."/>
            <person name="Gehring C."/>
            <person name="Roessner U."/>
            <person name="Jung C."/>
            <person name="Murphy K."/>
            <person name="Arold S.T."/>
            <person name="Gojobori T."/>
            <person name="van der Linden C.G."/>
            <person name="van Loo E.N."/>
            <person name="Jellen E.N."/>
            <person name="Maughan P.J."/>
            <person name="Tester M."/>
        </authorList>
    </citation>
    <scope>NUCLEOTIDE SEQUENCE [LARGE SCALE GENOMIC DNA]</scope>
    <source>
        <strain evidence="1">cv. PI 614886</strain>
    </source>
</reference>
<sequence>MLSCGVNPHSPLPPLPTCHAAAESPISAYMRFLHSSVDSSFNRTGQMLPPPSPPPADFTTVLPPFGFLPSPKSPCPFVPPNMIFSPTGNSPLGFPFSPTVPGVPSPK</sequence>
<reference evidence="1" key="2">
    <citation type="submission" date="2021-03" db="UniProtKB">
        <authorList>
            <consortium name="EnsemblPlants"/>
        </authorList>
    </citation>
    <scope>IDENTIFICATION</scope>
</reference>
<protein>
    <submittedName>
        <fullName evidence="1">Uncharacterized protein</fullName>
    </submittedName>
</protein>
<dbReference type="Gramene" id="AUR62018957-RA">
    <property type="protein sequence ID" value="AUR62018957-RA:cds"/>
    <property type="gene ID" value="AUR62018957"/>
</dbReference>
<dbReference type="EnsemblPlants" id="AUR62018957-RA">
    <property type="protein sequence ID" value="AUR62018957-RA:cds"/>
    <property type="gene ID" value="AUR62018957"/>
</dbReference>
<name>A0A803LUR3_CHEQI</name>
<evidence type="ECO:0000313" key="2">
    <source>
        <dbReference type="Proteomes" id="UP000596660"/>
    </source>
</evidence>
<organism evidence="1 2">
    <name type="scientific">Chenopodium quinoa</name>
    <name type="common">Quinoa</name>
    <dbReference type="NCBI Taxonomy" id="63459"/>
    <lineage>
        <taxon>Eukaryota</taxon>
        <taxon>Viridiplantae</taxon>
        <taxon>Streptophyta</taxon>
        <taxon>Embryophyta</taxon>
        <taxon>Tracheophyta</taxon>
        <taxon>Spermatophyta</taxon>
        <taxon>Magnoliopsida</taxon>
        <taxon>eudicotyledons</taxon>
        <taxon>Gunneridae</taxon>
        <taxon>Pentapetalae</taxon>
        <taxon>Caryophyllales</taxon>
        <taxon>Chenopodiaceae</taxon>
        <taxon>Chenopodioideae</taxon>
        <taxon>Atripliceae</taxon>
        <taxon>Chenopodium</taxon>
    </lineage>
</organism>
<accession>A0A803LUR3</accession>
<keyword evidence="2" id="KW-1185">Reference proteome</keyword>
<dbReference type="AlphaFoldDB" id="A0A803LUR3"/>
<proteinExistence type="predicted"/>
<dbReference type="Proteomes" id="UP000596660">
    <property type="component" value="Unplaced"/>
</dbReference>
<evidence type="ECO:0000313" key="1">
    <source>
        <dbReference type="EnsemblPlants" id="AUR62018957-RA:cds"/>
    </source>
</evidence>